<dbReference type="SUPFAM" id="SSF48652">
    <property type="entry name" value="Tetraspanin"/>
    <property type="match status" value="1"/>
</dbReference>
<comment type="subcellular location">
    <subcellularLocation>
        <location evidence="1">Membrane</location>
        <topology evidence="1">Multi-pass membrane protein</topology>
    </subcellularLocation>
</comment>
<evidence type="ECO:0000256" key="4">
    <source>
        <dbReference type="ARBA" id="ARBA00023136"/>
    </source>
</evidence>
<keyword evidence="2 5" id="KW-0812">Transmembrane</keyword>
<evidence type="ECO:0000256" key="5">
    <source>
        <dbReference type="SAM" id="Phobius"/>
    </source>
</evidence>
<evidence type="ECO:0000313" key="7">
    <source>
        <dbReference type="Proteomes" id="UP000830375"/>
    </source>
</evidence>
<dbReference type="Proteomes" id="UP000830375">
    <property type="component" value="Unassembled WGS sequence"/>
</dbReference>
<reference evidence="6 7" key="1">
    <citation type="submission" date="2022-01" db="EMBL/GenBank/DDBJ databases">
        <title>A high-quality chromosome-level genome assembly of rohu carp, Labeo rohita.</title>
        <authorList>
            <person name="Arick M.A. II"/>
            <person name="Hsu C.-Y."/>
            <person name="Magbanua Z."/>
            <person name="Pechanova O."/>
            <person name="Grover C."/>
            <person name="Miller E."/>
            <person name="Thrash A."/>
            <person name="Ezzel L."/>
            <person name="Alam S."/>
            <person name="Benzie J."/>
            <person name="Hamilton M."/>
            <person name="Karsi A."/>
            <person name="Lawrence M.L."/>
            <person name="Peterson D.G."/>
        </authorList>
    </citation>
    <scope>NUCLEOTIDE SEQUENCE [LARGE SCALE GENOMIC DNA]</scope>
    <source>
        <strain evidence="7">BAU-BD-2019</strain>
        <tissue evidence="6">Blood</tissue>
    </source>
</reference>
<protein>
    <submittedName>
        <fullName evidence="6">CD9 antigen</fullName>
    </submittedName>
</protein>
<organism evidence="6 7">
    <name type="scientific">Labeo rohita</name>
    <name type="common">Indian major carp</name>
    <name type="synonym">Cyprinus rohita</name>
    <dbReference type="NCBI Taxonomy" id="84645"/>
    <lineage>
        <taxon>Eukaryota</taxon>
        <taxon>Metazoa</taxon>
        <taxon>Chordata</taxon>
        <taxon>Craniata</taxon>
        <taxon>Vertebrata</taxon>
        <taxon>Euteleostomi</taxon>
        <taxon>Actinopterygii</taxon>
        <taxon>Neopterygii</taxon>
        <taxon>Teleostei</taxon>
        <taxon>Ostariophysi</taxon>
        <taxon>Cypriniformes</taxon>
        <taxon>Cyprinidae</taxon>
        <taxon>Labeoninae</taxon>
        <taxon>Labeonini</taxon>
        <taxon>Labeo</taxon>
    </lineage>
</organism>
<name>A0ABQ8MVI0_LABRO</name>
<keyword evidence="4 5" id="KW-0472">Membrane</keyword>
<keyword evidence="3 5" id="KW-1133">Transmembrane helix</keyword>
<dbReference type="InterPro" id="IPR008952">
    <property type="entry name" value="Tetraspanin_EC2_sf"/>
</dbReference>
<keyword evidence="7" id="KW-1185">Reference proteome</keyword>
<evidence type="ECO:0000256" key="1">
    <source>
        <dbReference type="ARBA" id="ARBA00004141"/>
    </source>
</evidence>
<dbReference type="Pfam" id="PF00335">
    <property type="entry name" value="Tetraspanin"/>
    <property type="match status" value="1"/>
</dbReference>
<dbReference type="Gene3D" id="1.10.1450.10">
    <property type="entry name" value="Tetraspanin"/>
    <property type="match status" value="1"/>
</dbReference>
<proteinExistence type="predicted"/>
<dbReference type="PRINTS" id="PR00259">
    <property type="entry name" value="TMFOUR"/>
</dbReference>
<sequence length="233" mass="24976">MFGCSDINRLAMDGCAQMCKCFLILFNILFALVGFGLAALGMWLRFGAETRGFFDIDLNTMQFNIGVMVLVVTGVLMMLVAIIGDCGACNHSKGALSVVSEELANFYATIYAQYLNTRDPSQATTLKLFHQAFDCCGVGGPIELFVRDTCPEGGFIKQLSYSSCPSAIEDIFHSHAPMLLGGFLGTAGIMTLALVCSSVLRRHVSQSHASPPSYVLLTSSPSVVLPPPAAQQI</sequence>
<evidence type="ECO:0000256" key="3">
    <source>
        <dbReference type="ARBA" id="ARBA00022989"/>
    </source>
</evidence>
<dbReference type="InterPro" id="IPR018499">
    <property type="entry name" value="Tetraspanin/Peripherin"/>
</dbReference>
<dbReference type="InterPro" id="IPR042055">
    <property type="entry name" value="CD9_LEL"/>
</dbReference>
<comment type="caution">
    <text evidence="6">The sequence shown here is derived from an EMBL/GenBank/DDBJ whole genome shotgun (WGS) entry which is preliminary data.</text>
</comment>
<feature type="transmembrane region" description="Helical" evidence="5">
    <location>
        <begin position="21"/>
        <end position="43"/>
    </location>
</feature>
<dbReference type="EMBL" id="JACTAM010000003">
    <property type="protein sequence ID" value="KAI2666848.1"/>
    <property type="molecule type" value="Genomic_DNA"/>
</dbReference>
<feature type="transmembrane region" description="Helical" evidence="5">
    <location>
        <begin position="178"/>
        <end position="200"/>
    </location>
</feature>
<accession>A0ABQ8MVI0</accession>
<feature type="transmembrane region" description="Helical" evidence="5">
    <location>
        <begin position="63"/>
        <end position="83"/>
    </location>
</feature>
<evidence type="ECO:0000256" key="2">
    <source>
        <dbReference type="ARBA" id="ARBA00022692"/>
    </source>
</evidence>
<gene>
    <name evidence="6" type="ORF">H4Q32_027234</name>
</gene>
<dbReference type="CDD" id="cd03152">
    <property type="entry name" value="CD9_LEL"/>
    <property type="match status" value="1"/>
</dbReference>
<evidence type="ECO:0000313" key="6">
    <source>
        <dbReference type="EMBL" id="KAI2666848.1"/>
    </source>
</evidence>